<dbReference type="InterPro" id="IPR031100">
    <property type="entry name" value="LOG_fam"/>
</dbReference>
<keyword evidence="5" id="KW-1185">Reference proteome</keyword>
<dbReference type="PANTHER" id="PTHR31223">
    <property type="entry name" value="LOG FAMILY PROTEIN YJL055W"/>
    <property type="match status" value="1"/>
</dbReference>
<evidence type="ECO:0000313" key="5">
    <source>
        <dbReference type="Proteomes" id="UP000269692"/>
    </source>
</evidence>
<dbReference type="Gene3D" id="3.40.50.450">
    <property type="match status" value="1"/>
</dbReference>
<dbReference type="Pfam" id="PF03641">
    <property type="entry name" value="Lysine_decarbox"/>
    <property type="match status" value="1"/>
</dbReference>
<dbReference type="GO" id="GO:0009691">
    <property type="term" value="P:cytokinin biosynthetic process"/>
    <property type="evidence" value="ECO:0007669"/>
    <property type="project" value="UniProtKB-UniRule"/>
</dbReference>
<dbReference type="NCBIfam" id="TIGR00730">
    <property type="entry name" value="Rossman fold protein, TIGR00730 family"/>
    <property type="match status" value="1"/>
</dbReference>
<dbReference type="SUPFAM" id="SSF102405">
    <property type="entry name" value="MCP/YpsA-like"/>
    <property type="match status" value="1"/>
</dbReference>
<dbReference type="GO" id="GO:0005829">
    <property type="term" value="C:cytosol"/>
    <property type="evidence" value="ECO:0007669"/>
    <property type="project" value="TreeGrafter"/>
</dbReference>
<evidence type="ECO:0000256" key="3">
    <source>
        <dbReference type="RuleBase" id="RU363015"/>
    </source>
</evidence>
<proteinExistence type="inferred from homology"/>
<dbReference type="RefSeq" id="WP_121624051.1">
    <property type="nucleotide sequence ID" value="NZ_JACIIW010000008.1"/>
</dbReference>
<organism evidence="4 5">
    <name type="scientific">Xanthobacter tagetidis</name>
    <dbReference type="NCBI Taxonomy" id="60216"/>
    <lineage>
        <taxon>Bacteria</taxon>
        <taxon>Pseudomonadati</taxon>
        <taxon>Pseudomonadota</taxon>
        <taxon>Alphaproteobacteria</taxon>
        <taxon>Hyphomicrobiales</taxon>
        <taxon>Xanthobacteraceae</taxon>
        <taxon>Xanthobacter</taxon>
    </lineage>
</organism>
<dbReference type="Proteomes" id="UP000269692">
    <property type="component" value="Unassembled WGS sequence"/>
</dbReference>
<evidence type="ECO:0000256" key="2">
    <source>
        <dbReference type="ARBA" id="ARBA00006763"/>
    </source>
</evidence>
<evidence type="ECO:0000256" key="1">
    <source>
        <dbReference type="ARBA" id="ARBA00000274"/>
    </source>
</evidence>
<comment type="similarity">
    <text evidence="2 3">Belongs to the LOG family.</text>
</comment>
<dbReference type="OrthoDB" id="9801098at2"/>
<accession>A0A3L7AA87</accession>
<reference evidence="4 5" key="1">
    <citation type="submission" date="2018-10" db="EMBL/GenBank/DDBJ databases">
        <title>Xanthobacter tagetidis genome sequencing and assembly.</title>
        <authorList>
            <person name="Maclea K.S."/>
            <person name="Goen A.E."/>
            <person name="Fatima S.A."/>
        </authorList>
    </citation>
    <scope>NUCLEOTIDE SEQUENCE [LARGE SCALE GENOMIC DNA]</scope>
    <source>
        <strain evidence="4 5">ATCC 700314</strain>
    </source>
</reference>
<dbReference type="InterPro" id="IPR005269">
    <property type="entry name" value="LOG"/>
</dbReference>
<dbReference type="EC" id="3.2.2.n1" evidence="3"/>
<dbReference type="EMBL" id="RCTF01000011">
    <property type="protein sequence ID" value="RLP77213.1"/>
    <property type="molecule type" value="Genomic_DNA"/>
</dbReference>
<evidence type="ECO:0000313" key="4">
    <source>
        <dbReference type="EMBL" id="RLP77213.1"/>
    </source>
</evidence>
<dbReference type="AlphaFoldDB" id="A0A3L7AA87"/>
<comment type="caution">
    <text evidence="4">The sequence shown here is derived from an EMBL/GenBank/DDBJ whole genome shotgun (WGS) entry which is preliminary data.</text>
</comment>
<name>A0A3L7AA87_9HYPH</name>
<dbReference type="GO" id="GO:0008714">
    <property type="term" value="F:AMP nucleosidase activity"/>
    <property type="evidence" value="ECO:0007669"/>
    <property type="project" value="UniProtKB-EC"/>
</dbReference>
<keyword evidence="3" id="KW-0203">Cytokinin biosynthesis</keyword>
<keyword evidence="3" id="KW-0378">Hydrolase</keyword>
<gene>
    <name evidence="4" type="ORF">D9R14_13885</name>
</gene>
<comment type="catalytic activity">
    <reaction evidence="1">
        <text>AMP + H2O = D-ribose 5-phosphate + adenine</text>
        <dbReference type="Rhea" id="RHEA:20129"/>
        <dbReference type="ChEBI" id="CHEBI:15377"/>
        <dbReference type="ChEBI" id="CHEBI:16708"/>
        <dbReference type="ChEBI" id="CHEBI:78346"/>
        <dbReference type="ChEBI" id="CHEBI:456215"/>
        <dbReference type="EC" id="3.2.2.4"/>
    </reaction>
</comment>
<dbReference type="PANTHER" id="PTHR31223:SF70">
    <property type="entry name" value="LOG FAMILY PROTEIN YJL055W"/>
    <property type="match status" value="1"/>
</dbReference>
<protein>
    <recommendedName>
        <fullName evidence="3">Cytokinin riboside 5'-monophosphate phosphoribohydrolase</fullName>
        <ecNumber evidence="3">3.2.2.n1</ecNumber>
    </recommendedName>
</protein>
<sequence>MAHIQSVCVYCGSAPGSDPLFAEEARRFGRILADHGVRLVYGGGGIGLMGEVASAVALAGGKVMGIIPGFLVRRERAFAHEAEMLVVNDMHERKRLMFEHADAFVALPGGVGTLEELVEQLTWAQLGQHRKPVLLANIAGFWDPFLTLVDHMRATGFIRAPYAVDMLVAESVDEILPMLQAAAARIPDAALRGTDEAVTEKM</sequence>